<evidence type="ECO:0000256" key="2">
    <source>
        <dbReference type="SAM" id="SignalP"/>
    </source>
</evidence>
<feature type="region of interest" description="Disordered" evidence="1">
    <location>
        <begin position="169"/>
        <end position="230"/>
    </location>
</feature>
<accession>A0A062VHC2</accession>
<feature type="region of interest" description="Disordered" evidence="1">
    <location>
        <begin position="27"/>
        <end position="112"/>
    </location>
</feature>
<dbReference type="Proteomes" id="UP000027100">
    <property type="component" value="Unassembled WGS sequence"/>
</dbReference>
<sequence length="230" mass="24695">MEPVMKTLLASCAAVALMASPAFAQSTIDPQVPDSIPADPTMPEASDPMSEFEPQTEALPEELPPEPDMAEEVPPVTPDAEPTMQADVPQEDDQNYADFDSEPVVTAEIGDADVSLEASVDEAELPEDYSTDDLNSVMLAKVNDVSTEIEALDAEADVWVTADGSAVDPAYAPEGQGDMDYTAEEDSFVTPEAGTSLETETYESETYMTPENDMMMEDETSIEDPAATDY</sequence>
<gene>
    <name evidence="3" type="ORF">HPO_12748</name>
</gene>
<protein>
    <recommendedName>
        <fullName evidence="5">Lipoprotein</fullName>
    </recommendedName>
</protein>
<organism evidence="3 4">
    <name type="scientific">Hyphomonas polymorpha PS728</name>
    <dbReference type="NCBI Taxonomy" id="1280954"/>
    <lineage>
        <taxon>Bacteria</taxon>
        <taxon>Pseudomonadati</taxon>
        <taxon>Pseudomonadota</taxon>
        <taxon>Alphaproteobacteria</taxon>
        <taxon>Hyphomonadales</taxon>
        <taxon>Hyphomonadaceae</taxon>
        <taxon>Hyphomonas</taxon>
    </lineage>
</organism>
<comment type="caution">
    <text evidence="3">The sequence shown here is derived from an EMBL/GenBank/DDBJ whole genome shotgun (WGS) entry which is preliminary data.</text>
</comment>
<proteinExistence type="predicted"/>
<feature type="compositionally biased region" description="Acidic residues" evidence="1">
    <location>
        <begin position="59"/>
        <end position="71"/>
    </location>
</feature>
<dbReference type="STRING" id="1280954.HPO_12748"/>
<feature type="chain" id="PRO_5001619067" description="Lipoprotein" evidence="2">
    <location>
        <begin position="25"/>
        <end position="230"/>
    </location>
</feature>
<evidence type="ECO:0000256" key="1">
    <source>
        <dbReference type="SAM" id="MobiDB-lite"/>
    </source>
</evidence>
<feature type="compositionally biased region" description="Low complexity" evidence="1">
    <location>
        <begin position="195"/>
        <end position="211"/>
    </location>
</feature>
<feature type="compositionally biased region" description="Acidic residues" evidence="1">
    <location>
        <begin position="89"/>
        <end position="101"/>
    </location>
</feature>
<keyword evidence="2" id="KW-0732">Signal</keyword>
<name>A0A062VHC2_9PROT</name>
<dbReference type="EMBL" id="ARYM01000014">
    <property type="protein sequence ID" value="KCZ97934.1"/>
    <property type="molecule type" value="Genomic_DNA"/>
</dbReference>
<evidence type="ECO:0000313" key="3">
    <source>
        <dbReference type="EMBL" id="KCZ97934.1"/>
    </source>
</evidence>
<evidence type="ECO:0008006" key="5">
    <source>
        <dbReference type="Google" id="ProtNLM"/>
    </source>
</evidence>
<feature type="signal peptide" evidence="2">
    <location>
        <begin position="1"/>
        <end position="24"/>
    </location>
</feature>
<evidence type="ECO:0000313" key="4">
    <source>
        <dbReference type="Proteomes" id="UP000027100"/>
    </source>
</evidence>
<keyword evidence="4" id="KW-1185">Reference proteome</keyword>
<reference evidence="3 4" key="1">
    <citation type="journal article" date="2014" name="Antonie Van Leeuwenhoek">
        <title>Hyphomonas beringensis sp. nov. and Hyphomonas chukchiensis sp. nov., isolated from surface seawater of the Bering Sea and Chukchi Sea.</title>
        <authorList>
            <person name="Li C."/>
            <person name="Lai Q."/>
            <person name="Li G."/>
            <person name="Dong C."/>
            <person name="Wang J."/>
            <person name="Liao Y."/>
            <person name="Shao Z."/>
        </authorList>
    </citation>
    <scope>NUCLEOTIDE SEQUENCE [LARGE SCALE GENOMIC DNA]</scope>
    <source>
        <strain evidence="3 4">PS728</strain>
    </source>
</reference>
<dbReference type="AlphaFoldDB" id="A0A062VHC2"/>
<dbReference type="PATRIC" id="fig|1280954.3.peg.2583"/>